<organism evidence="2 3">
    <name type="scientific">Anabaena azotica FACHB-119</name>
    <dbReference type="NCBI Taxonomy" id="947527"/>
    <lineage>
        <taxon>Bacteria</taxon>
        <taxon>Bacillati</taxon>
        <taxon>Cyanobacteriota</taxon>
        <taxon>Cyanophyceae</taxon>
        <taxon>Nostocales</taxon>
        <taxon>Nostocaceae</taxon>
        <taxon>Anabaena</taxon>
        <taxon>Anabaena azotica</taxon>
    </lineage>
</organism>
<keyword evidence="3" id="KW-1185">Reference proteome</keyword>
<name>A0ABR8D1V6_9NOST</name>
<reference evidence="2 3" key="1">
    <citation type="journal article" date="2020" name="ISME J.">
        <title>Comparative genomics reveals insights into cyanobacterial evolution and habitat adaptation.</title>
        <authorList>
            <person name="Chen M.Y."/>
            <person name="Teng W.K."/>
            <person name="Zhao L."/>
            <person name="Hu C.X."/>
            <person name="Zhou Y.K."/>
            <person name="Han B.P."/>
            <person name="Song L.R."/>
            <person name="Shu W.S."/>
        </authorList>
    </citation>
    <scope>NUCLEOTIDE SEQUENCE [LARGE SCALE GENOMIC DNA]</scope>
    <source>
        <strain evidence="2 3">FACHB-119</strain>
    </source>
</reference>
<evidence type="ECO:0000313" key="3">
    <source>
        <dbReference type="Proteomes" id="UP000661112"/>
    </source>
</evidence>
<dbReference type="EMBL" id="JACJSG010000004">
    <property type="protein sequence ID" value="MBD2499733.1"/>
    <property type="molecule type" value="Genomic_DNA"/>
</dbReference>
<sequence>MVTVVVAINILISFMLLFVAWQVWQLKKRIALLSDRLLQYEQCSHNLLHNAPENIYLGQQNILNLRQSNQGLQTKIQQIRQIVSLLLLGQRSWGRYVRRPSSLSGKQQSVKSVKA</sequence>
<dbReference type="RefSeq" id="WP_190467159.1">
    <property type="nucleotide sequence ID" value="NZ_JACJSG010000004.1"/>
</dbReference>
<feature type="transmembrane region" description="Helical" evidence="1">
    <location>
        <begin position="6"/>
        <end position="24"/>
    </location>
</feature>
<comment type="caution">
    <text evidence="2">The sequence shown here is derived from an EMBL/GenBank/DDBJ whole genome shotgun (WGS) entry which is preliminary data.</text>
</comment>
<keyword evidence="1" id="KW-0812">Transmembrane</keyword>
<keyword evidence="1" id="KW-0472">Membrane</keyword>
<dbReference type="Proteomes" id="UP000661112">
    <property type="component" value="Unassembled WGS sequence"/>
</dbReference>
<gene>
    <name evidence="2" type="ORF">H6G83_03720</name>
</gene>
<evidence type="ECO:0000313" key="2">
    <source>
        <dbReference type="EMBL" id="MBD2499733.1"/>
    </source>
</evidence>
<protein>
    <submittedName>
        <fullName evidence="2">Uncharacterized protein</fullName>
    </submittedName>
</protein>
<keyword evidence="1" id="KW-1133">Transmembrane helix</keyword>
<proteinExistence type="predicted"/>
<accession>A0ABR8D1V6</accession>
<evidence type="ECO:0000256" key="1">
    <source>
        <dbReference type="SAM" id="Phobius"/>
    </source>
</evidence>